<reference evidence="2" key="1">
    <citation type="submission" date="2019-02" db="EMBL/GenBank/DDBJ databases">
        <authorList>
            <person name="Gruber-Vodicka R. H."/>
            <person name="Seah K. B. B."/>
        </authorList>
    </citation>
    <scope>NUCLEOTIDE SEQUENCE</scope>
    <source>
        <strain evidence="1">BECK_S312</strain>
        <strain evidence="2">BECK_S426</strain>
    </source>
</reference>
<dbReference type="EMBL" id="CAADFP010000073">
    <property type="protein sequence ID" value="VFK28732.1"/>
    <property type="molecule type" value="Genomic_DNA"/>
</dbReference>
<dbReference type="AlphaFoldDB" id="A0A450XHF3"/>
<gene>
    <name evidence="1" type="ORF">BECKLPF1236A_GA0070988_1007210</name>
    <name evidence="2" type="ORF">BECKLPF1236C_GA0070990_100739</name>
</gene>
<name>A0A450XHF3_9GAMM</name>
<proteinExistence type="predicted"/>
<evidence type="ECO:0000313" key="1">
    <source>
        <dbReference type="EMBL" id="VFK12525.1"/>
    </source>
</evidence>
<dbReference type="InterPro" id="IPR023213">
    <property type="entry name" value="CAT-like_dom_sf"/>
</dbReference>
<accession>A0A450XHF3</accession>
<sequence>MELPVSTNDIINGFLLKFYFNQNKHSQWVYIYYPMNVRRNFDIPFNFIGNCYGYVSGKLSSEKFGKCTIQELAVENKRILDEYTERDTIKEHEWAEYWYKNRKIPPWFVFHNWLFGKTKVYTTNLYNKEIMTMHFGDAKVIHVIRRYMRGSSICPSFDSAILPSSNGIVTITISLTKRQLEKLNSLAEKSTLVDRIGELKY</sequence>
<protein>
    <submittedName>
        <fullName evidence="2">Uncharacterized protein</fullName>
    </submittedName>
</protein>
<dbReference type="EMBL" id="CAADFM010000072">
    <property type="protein sequence ID" value="VFK12525.1"/>
    <property type="molecule type" value="Genomic_DNA"/>
</dbReference>
<organism evidence="2">
    <name type="scientific">Candidatus Kentrum sp. LPFa</name>
    <dbReference type="NCBI Taxonomy" id="2126335"/>
    <lineage>
        <taxon>Bacteria</taxon>
        <taxon>Pseudomonadati</taxon>
        <taxon>Pseudomonadota</taxon>
        <taxon>Gammaproteobacteria</taxon>
        <taxon>Candidatus Kentrum</taxon>
    </lineage>
</organism>
<dbReference type="Gene3D" id="3.30.559.10">
    <property type="entry name" value="Chloramphenicol acetyltransferase-like domain"/>
    <property type="match status" value="1"/>
</dbReference>
<evidence type="ECO:0000313" key="2">
    <source>
        <dbReference type="EMBL" id="VFK28732.1"/>
    </source>
</evidence>